<keyword evidence="1" id="KW-0175">Coiled coil</keyword>
<organism evidence="2 3">
    <name type="scientific">Ajellomyces capsulatus</name>
    <name type="common">Darling's disease fungus</name>
    <name type="synonym">Histoplasma capsulatum</name>
    <dbReference type="NCBI Taxonomy" id="5037"/>
    <lineage>
        <taxon>Eukaryota</taxon>
        <taxon>Fungi</taxon>
        <taxon>Dikarya</taxon>
        <taxon>Ascomycota</taxon>
        <taxon>Pezizomycotina</taxon>
        <taxon>Eurotiomycetes</taxon>
        <taxon>Eurotiomycetidae</taxon>
        <taxon>Onygenales</taxon>
        <taxon>Ajellomycetaceae</taxon>
        <taxon>Histoplasma</taxon>
    </lineage>
</organism>
<dbReference type="Proteomes" id="UP000663671">
    <property type="component" value="Chromosome 5"/>
</dbReference>
<protein>
    <submittedName>
        <fullName evidence="2">Uncharacterized protein</fullName>
    </submittedName>
</protein>
<dbReference type="OrthoDB" id="4246716at2759"/>
<evidence type="ECO:0000313" key="3">
    <source>
        <dbReference type="Proteomes" id="UP000663671"/>
    </source>
</evidence>
<accession>A0A8A1MAC6</accession>
<evidence type="ECO:0000256" key="1">
    <source>
        <dbReference type="SAM" id="Coils"/>
    </source>
</evidence>
<sequence length="300" mass="34653">MALLRDPLTKLLEEERQKYYNETHQPTTHQLNRFSATCKLLKENLQVLRQNKSSTRQRKLTARENLEKISKLSSSVFALYSFFVTVSEIGQKSYLELIPKLRSWWRSVEHPERLLETVKDICELEGIEYVETVLSPKDKENAYSDSQSSAMEGSMFVYRDETPMLQVSLLPSEPPYQEVNITTRELIHFLQTSNSLTNRPATISLLQQYETSCPNLKLKLPWYSAFPSVEIKVTSDVGSSVALLFAWELANDLDQKLLTRLQRKKNFSWQSICFRVPRRLAEYSDDPTAAITCDQKGQNG</sequence>
<dbReference type="AlphaFoldDB" id="A0A8A1MAC6"/>
<reference evidence="2" key="1">
    <citation type="submission" date="2021-01" db="EMBL/GenBank/DDBJ databases">
        <title>Chromosome-level genome assembly of a human fungal pathogen reveals clustering of transcriptionally co-regulated genes.</title>
        <authorList>
            <person name="Voorhies M."/>
            <person name="Cohen S."/>
            <person name="Shea T.P."/>
            <person name="Petrus S."/>
            <person name="Munoz J.F."/>
            <person name="Poplawski S."/>
            <person name="Goldman W.E."/>
            <person name="Michael T."/>
            <person name="Cuomo C.A."/>
            <person name="Sil A."/>
            <person name="Beyhan S."/>
        </authorList>
    </citation>
    <scope>NUCLEOTIDE SEQUENCE</scope>
    <source>
        <strain evidence="2">WU24</strain>
    </source>
</reference>
<gene>
    <name evidence="2" type="ORF">I7I51_03840</name>
</gene>
<dbReference type="VEuPathDB" id="FungiDB:I7I51_03840"/>
<name>A0A8A1MAC6_AJECA</name>
<dbReference type="EMBL" id="CP069111">
    <property type="protein sequence ID" value="QSS61663.1"/>
    <property type="molecule type" value="Genomic_DNA"/>
</dbReference>
<feature type="coiled-coil region" evidence="1">
    <location>
        <begin position="31"/>
        <end position="58"/>
    </location>
</feature>
<proteinExistence type="predicted"/>
<evidence type="ECO:0000313" key="2">
    <source>
        <dbReference type="EMBL" id="QSS61663.1"/>
    </source>
</evidence>